<comment type="caution">
    <text evidence="2">The sequence shown here is derived from an EMBL/GenBank/DDBJ whole genome shotgun (WGS) entry which is preliminary data.</text>
</comment>
<protein>
    <recommendedName>
        <fullName evidence="4">Tail tape measure protein</fullName>
    </recommendedName>
</protein>
<accession>A0A916W9Z5</accession>
<dbReference type="EMBL" id="BMHH01000002">
    <property type="protein sequence ID" value="GGA81173.1"/>
    <property type="molecule type" value="Genomic_DNA"/>
</dbReference>
<evidence type="ECO:0008006" key="4">
    <source>
        <dbReference type="Google" id="ProtNLM"/>
    </source>
</evidence>
<reference evidence="2" key="1">
    <citation type="journal article" date="2014" name="Int. J. Syst. Evol. Microbiol.">
        <title>Complete genome sequence of Corynebacterium casei LMG S-19264T (=DSM 44701T), isolated from a smear-ripened cheese.</title>
        <authorList>
            <consortium name="US DOE Joint Genome Institute (JGI-PGF)"/>
            <person name="Walter F."/>
            <person name="Albersmeier A."/>
            <person name="Kalinowski J."/>
            <person name="Ruckert C."/>
        </authorList>
    </citation>
    <scope>NUCLEOTIDE SEQUENCE</scope>
    <source>
        <strain evidence="2">CGMCC 1.15082</strain>
    </source>
</reference>
<dbReference type="AlphaFoldDB" id="A0A916W9Z5"/>
<name>A0A916W9Z5_9HYPH</name>
<evidence type="ECO:0000256" key="1">
    <source>
        <dbReference type="SAM" id="MobiDB-lite"/>
    </source>
</evidence>
<feature type="compositionally biased region" description="Pro residues" evidence="1">
    <location>
        <begin position="351"/>
        <end position="364"/>
    </location>
</feature>
<evidence type="ECO:0000313" key="2">
    <source>
        <dbReference type="EMBL" id="GGA81173.1"/>
    </source>
</evidence>
<reference evidence="2" key="2">
    <citation type="submission" date="2020-09" db="EMBL/GenBank/DDBJ databases">
        <authorList>
            <person name="Sun Q."/>
            <person name="Zhou Y."/>
        </authorList>
    </citation>
    <scope>NUCLEOTIDE SEQUENCE</scope>
    <source>
        <strain evidence="2">CGMCC 1.15082</strain>
    </source>
</reference>
<keyword evidence="3" id="KW-1185">Reference proteome</keyword>
<sequence>MANEEVLMVSIEARISELEKGMKKAQGVANAAYAGMKKNSRSALRDMERDAALSTNRINQSLATVGTKVGNFGKAFAGGIIGGIAAGGVMGIAGAVKDMTASFAELGREAKTAGINVEDFQRWRYVADQNKIGIDALIDGFKELNLRADEYIQTGKGSAAESFQRLGMSPAEVKERIKDPSALMLELIDRTKRLKDTAAGVRIFDELLGGQGGEQFVRLIEQGREGITDTINEADKMGAVFDEKFIVKAAEIDKKFNQVSTTVGSALKGAIVEAYEALAQFISIFQKFENRNTEHLKSQMNLLQRENDAAAGKLGGWFDAPARKTIEKNNAEIAKIKEELARRDKAMIDTPPIPDKPPVTPYVPPSTGKGGGGRTSADREREKAAREAERERKAVKDLIAELEFEASLVGKSAVEKEKLTALRNAGAAATQDERDKIEALVESTYRQNEAYEKTQEQLEELNDAGREFAGTLVSGLLNGAKASDVLADALGRLADRLINSGLDALFGGGGFGSMFSGIFGGGSSPFANSGQLAAGFGGGGLGLYARGTTFAPGGAAIVGEQGPELVNLPRGSQVTPNHMLGQGGSGTGKQAVDVGVEVNFNNDGTFEAFVTNIAQREGTRAAGKAVKAYDKTGPMRLKRDSQKAKTWGVI</sequence>
<feature type="region of interest" description="Disordered" evidence="1">
    <location>
        <begin position="348"/>
        <end position="389"/>
    </location>
</feature>
<proteinExistence type="predicted"/>
<feature type="compositionally biased region" description="Basic and acidic residues" evidence="1">
    <location>
        <begin position="376"/>
        <end position="389"/>
    </location>
</feature>
<organism evidence="2 3">
    <name type="scientific">Brucella endophytica</name>
    <dbReference type="NCBI Taxonomy" id="1963359"/>
    <lineage>
        <taxon>Bacteria</taxon>
        <taxon>Pseudomonadati</taxon>
        <taxon>Pseudomonadota</taxon>
        <taxon>Alphaproteobacteria</taxon>
        <taxon>Hyphomicrobiales</taxon>
        <taxon>Brucellaceae</taxon>
        <taxon>Brucella/Ochrobactrum group</taxon>
        <taxon>Brucella</taxon>
    </lineage>
</organism>
<gene>
    <name evidence="2" type="ORF">GCM10011491_05580</name>
</gene>
<evidence type="ECO:0000313" key="3">
    <source>
        <dbReference type="Proteomes" id="UP000646478"/>
    </source>
</evidence>
<dbReference type="Proteomes" id="UP000646478">
    <property type="component" value="Unassembled WGS sequence"/>
</dbReference>
<dbReference type="RefSeq" id="WP_188821266.1">
    <property type="nucleotide sequence ID" value="NZ_BMHH01000002.1"/>
</dbReference>